<evidence type="ECO:0000259" key="3">
    <source>
        <dbReference type="PROSITE" id="PS50893"/>
    </source>
</evidence>
<dbReference type="InterPro" id="IPR051309">
    <property type="entry name" value="ABCF_ATPase"/>
</dbReference>
<proteinExistence type="predicted"/>
<keyword evidence="1" id="KW-0547">Nucleotide-binding</keyword>
<dbReference type="RefSeq" id="WP_144356375.1">
    <property type="nucleotide sequence ID" value="NZ_CAKMAD010000004.1"/>
</dbReference>
<dbReference type="InterPro" id="IPR017871">
    <property type="entry name" value="ABC_transporter-like_CS"/>
</dbReference>
<evidence type="ECO:0000256" key="1">
    <source>
        <dbReference type="ARBA" id="ARBA00022741"/>
    </source>
</evidence>
<name>A0A6B2FTH5_9LACO</name>
<dbReference type="EMBL" id="JAADJO010000005">
    <property type="protein sequence ID" value="NDJ73509.1"/>
    <property type="molecule type" value="Genomic_DNA"/>
</dbReference>
<dbReference type="FunFam" id="3.40.50.300:FF:000011">
    <property type="entry name" value="Putative ABC transporter ATP-binding component"/>
    <property type="match status" value="1"/>
</dbReference>
<dbReference type="AlphaFoldDB" id="A0A6B2FTH5"/>
<dbReference type="Pfam" id="PF12848">
    <property type="entry name" value="ABC_tran_Xtn"/>
    <property type="match status" value="1"/>
</dbReference>
<dbReference type="PROSITE" id="PS50893">
    <property type="entry name" value="ABC_TRANSPORTER_2"/>
    <property type="match status" value="2"/>
</dbReference>
<comment type="caution">
    <text evidence="4">The sequence shown here is derived from an EMBL/GenBank/DDBJ whole genome shotgun (WGS) entry which is preliminary data.</text>
</comment>
<dbReference type="Gene3D" id="3.40.50.300">
    <property type="entry name" value="P-loop containing nucleotide triphosphate hydrolases"/>
    <property type="match status" value="2"/>
</dbReference>
<dbReference type="InterPro" id="IPR027417">
    <property type="entry name" value="P-loop_NTPase"/>
</dbReference>
<dbReference type="Pfam" id="PF00005">
    <property type="entry name" value="ABC_tran"/>
    <property type="match status" value="2"/>
</dbReference>
<dbReference type="PROSITE" id="PS00211">
    <property type="entry name" value="ABC_TRANSPORTER_1"/>
    <property type="match status" value="1"/>
</dbReference>
<dbReference type="SMART" id="SM00382">
    <property type="entry name" value="AAA"/>
    <property type="match status" value="2"/>
</dbReference>
<dbReference type="PANTHER" id="PTHR42855">
    <property type="entry name" value="ABC TRANSPORTER ATP-BINDING SUBUNIT"/>
    <property type="match status" value="1"/>
</dbReference>
<sequence>MSLLTVKNLSQTFIDKTLYEDANFVLNKEDHMGVTGQNGVGKSTLIKILTGEITQDEGEVKWQNKLHVGYLDQYAKLKAGIGIKEFLQTAFSDLFQKEKELNDLYVKYGENGDDSLLEKAGKIQTFLEEKEFYDIDTKIDRVATGLGLADLGYERDVAKLSGGQRSKLILAKLLLQNPDVLVLDEPTNYLDVNHIDWLADYLNDFEGAFIVVSHDYDFLGRITNCIIDIDFGTITRYSGDLKHALRQKEADRESYLKAYANQQRKIKKTEAYIRKNKAGSRSKSAKSREKQLAKMDILTPPQNNKKAHVVFPYVDTASNLLLQTQDLVIGYDQALVKSAFNFSVGNGEKVAVTGFNGIGKTTLLKTLLGKLKPIYGNFELSSTAELAYFQQDLVWPNKNMTPLQYLQEEFPRLRPRELRQALARMGLTAQQAMSPLRELSGGEQEKVKLAKMQFEPSNLLFLDEPTNHLDIATKDSLRKAIVEFKGGVIIVSHERDFFRGNWVDKTIDIEKMNNEIDKYFRG</sequence>
<dbReference type="GO" id="GO:0016887">
    <property type="term" value="F:ATP hydrolysis activity"/>
    <property type="evidence" value="ECO:0007669"/>
    <property type="project" value="InterPro"/>
</dbReference>
<dbReference type="SUPFAM" id="SSF52540">
    <property type="entry name" value="P-loop containing nucleoside triphosphate hydrolases"/>
    <property type="match status" value="2"/>
</dbReference>
<dbReference type="PANTHER" id="PTHR42855:SF2">
    <property type="entry name" value="DRUG RESISTANCE ABC TRANSPORTER,ATP-BINDING PROTEIN"/>
    <property type="match status" value="1"/>
</dbReference>
<dbReference type="InterPro" id="IPR003593">
    <property type="entry name" value="AAA+_ATPase"/>
</dbReference>
<feature type="domain" description="ABC transporter" evidence="3">
    <location>
        <begin position="4"/>
        <end position="256"/>
    </location>
</feature>
<keyword evidence="2 4" id="KW-0067">ATP-binding</keyword>
<dbReference type="GO" id="GO:0005524">
    <property type="term" value="F:ATP binding"/>
    <property type="evidence" value="ECO:0007669"/>
    <property type="project" value="UniProtKB-KW"/>
</dbReference>
<feature type="domain" description="ABC transporter" evidence="3">
    <location>
        <begin position="322"/>
        <end position="521"/>
    </location>
</feature>
<evidence type="ECO:0000313" key="4">
    <source>
        <dbReference type="EMBL" id="NDJ73509.1"/>
    </source>
</evidence>
<protein>
    <submittedName>
        <fullName evidence="4">ABC-F family ATP-binding cassette domain-containing protein</fullName>
    </submittedName>
</protein>
<organism evidence="4">
    <name type="scientific">Lactobacillus paragasseri</name>
    <dbReference type="NCBI Taxonomy" id="2107999"/>
    <lineage>
        <taxon>Bacteria</taxon>
        <taxon>Bacillati</taxon>
        <taxon>Bacillota</taxon>
        <taxon>Bacilli</taxon>
        <taxon>Lactobacillales</taxon>
        <taxon>Lactobacillaceae</taxon>
        <taxon>Lactobacillus</taxon>
    </lineage>
</organism>
<evidence type="ECO:0000256" key="2">
    <source>
        <dbReference type="ARBA" id="ARBA00022840"/>
    </source>
</evidence>
<reference evidence="4" key="1">
    <citation type="submission" date="2020-01" db="EMBL/GenBank/DDBJ databases">
        <title>Vaginal microbiome of pregnant Indian women: Insights into the genome of dominants Lactobacillus species.</title>
        <authorList>
            <person name="Das B."/>
            <person name="Mehta O."/>
            <person name="Ghosh T.S."/>
            <person name="Kothidar A."/>
            <person name="Gowtham M.R."/>
            <person name="Mitra R."/>
            <person name="Kshetrapal P."/>
            <person name="Wadhwa N."/>
            <person name="Thiruvengadam R."/>
            <person name="Nair G.B."/>
            <person name="Bhatnagar S."/>
            <person name="Das B."/>
        </authorList>
    </citation>
    <scope>NUCLEOTIDE SEQUENCE</scope>
    <source>
        <strain evidence="4">Indica</strain>
    </source>
</reference>
<accession>A0A6B2FTH5</accession>
<dbReference type="CDD" id="cd03221">
    <property type="entry name" value="ABCF_EF-3"/>
    <property type="match status" value="1"/>
</dbReference>
<gene>
    <name evidence="4" type="ORF">GWG61_03140</name>
</gene>
<dbReference type="InterPro" id="IPR032781">
    <property type="entry name" value="ABC_tran_Xtn"/>
</dbReference>
<dbReference type="InterPro" id="IPR003439">
    <property type="entry name" value="ABC_transporter-like_ATP-bd"/>
</dbReference>